<evidence type="ECO:0000313" key="2">
    <source>
        <dbReference type="Proteomes" id="UP001165960"/>
    </source>
</evidence>
<keyword evidence="2" id="KW-1185">Reference proteome</keyword>
<protein>
    <submittedName>
        <fullName evidence="1">Uncharacterized protein</fullName>
    </submittedName>
</protein>
<dbReference type="EMBL" id="QTSX02006443">
    <property type="protein sequence ID" value="KAJ9054467.1"/>
    <property type="molecule type" value="Genomic_DNA"/>
</dbReference>
<accession>A0ACC2RWN4</accession>
<reference evidence="1" key="1">
    <citation type="submission" date="2022-04" db="EMBL/GenBank/DDBJ databases">
        <title>Genome of the entomopathogenic fungus Entomophthora muscae.</title>
        <authorList>
            <person name="Elya C."/>
            <person name="Lovett B.R."/>
            <person name="Lee E."/>
            <person name="Macias A.M."/>
            <person name="Hajek A.E."/>
            <person name="De Bivort B.L."/>
            <person name="Kasson M.T."/>
            <person name="De Fine Licht H.H."/>
            <person name="Stajich J.E."/>
        </authorList>
    </citation>
    <scope>NUCLEOTIDE SEQUENCE</scope>
    <source>
        <strain evidence="1">Berkeley</strain>
    </source>
</reference>
<sequence length="277" mass="32299">MDMENCNESQYQSSPFYFSRLLLIRWEDENTHCFQVEENGVCVARRRDNDMINGTKLLNVAKMTRGKRDAILKNEPTRVVVKSGSMILKGVWVPFERAKQMAKEHKVFDMLYPLFEPDIHKIYASTLQNRRSSFIFGSNRWMQQRQEPPIMPPTKMHRVMSDTPSLLSQPVMPYSPYPYAEPSEGNLKRKMSIPYSNNMLGEFEHLPQYPPPMQMPMPYISESVEDYTFPPYSLAFDPSTTPYLLNAEDPIYPPLPYQMYCQQPMTPKQHLPYTTGG</sequence>
<name>A0ACC2RWN4_9FUNG</name>
<organism evidence="1 2">
    <name type="scientific">Entomophthora muscae</name>
    <dbReference type="NCBI Taxonomy" id="34485"/>
    <lineage>
        <taxon>Eukaryota</taxon>
        <taxon>Fungi</taxon>
        <taxon>Fungi incertae sedis</taxon>
        <taxon>Zoopagomycota</taxon>
        <taxon>Entomophthoromycotina</taxon>
        <taxon>Entomophthoromycetes</taxon>
        <taxon>Entomophthorales</taxon>
        <taxon>Entomophthoraceae</taxon>
        <taxon>Entomophthora</taxon>
    </lineage>
</organism>
<evidence type="ECO:0000313" key="1">
    <source>
        <dbReference type="EMBL" id="KAJ9054467.1"/>
    </source>
</evidence>
<comment type="caution">
    <text evidence="1">The sequence shown here is derived from an EMBL/GenBank/DDBJ whole genome shotgun (WGS) entry which is preliminary data.</text>
</comment>
<proteinExistence type="predicted"/>
<gene>
    <name evidence="1" type="ORF">DSO57_1014147</name>
</gene>
<dbReference type="Proteomes" id="UP001165960">
    <property type="component" value="Unassembled WGS sequence"/>
</dbReference>